<feature type="compositionally biased region" description="Low complexity" evidence="1">
    <location>
        <begin position="154"/>
        <end position="163"/>
    </location>
</feature>
<protein>
    <submittedName>
        <fullName evidence="2">Uncharacterized protein</fullName>
    </submittedName>
</protein>
<evidence type="ECO:0000313" key="3">
    <source>
        <dbReference type="Proteomes" id="UP001295423"/>
    </source>
</evidence>
<dbReference type="GO" id="GO:0005634">
    <property type="term" value="C:nucleus"/>
    <property type="evidence" value="ECO:0007669"/>
    <property type="project" value="TreeGrafter"/>
</dbReference>
<proteinExistence type="predicted"/>
<dbReference type="PANTHER" id="PTHR14596:SF72">
    <property type="entry name" value="ZINC FINGER PROTEIN MSN2-RELATED"/>
    <property type="match status" value="1"/>
</dbReference>
<keyword evidence="3" id="KW-1185">Reference proteome</keyword>
<feature type="region of interest" description="Disordered" evidence="1">
    <location>
        <begin position="41"/>
        <end position="110"/>
    </location>
</feature>
<dbReference type="GO" id="GO:0000987">
    <property type="term" value="F:cis-regulatory region sequence-specific DNA binding"/>
    <property type="evidence" value="ECO:0007669"/>
    <property type="project" value="TreeGrafter"/>
</dbReference>
<dbReference type="EMBL" id="CAKOGP040000224">
    <property type="protein sequence ID" value="CAJ1932454.1"/>
    <property type="molecule type" value="Genomic_DNA"/>
</dbReference>
<feature type="region of interest" description="Disordered" evidence="1">
    <location>
        <begin position="456"/>
        <end position="508"/>
    </location>
</feature>
<feature type="compositionally biased region" description="Low complexity" evidence="1">
    <location>
        <begin position="337"/>
        <end position="348"/>
    </location>
</feature>
<reference evidence="2" key="1">
    <citation type="submission" date="2023-08" db="EMBL/GenBank/DDBJ databases">
        <authorList>
            <person name="Audoor S."/>
            <person name="Bilcke G."/>
        </authorList>
    </citation>
    <scope>NUCLEOTIDE SEQUENCE</scope>
</reference>
<organism evidence="2 3">
    <name type="scientific">Cylindrotheca closterium</name>
    <dbReference type="NCBI Taxonomy" id="2856"/>
    <lineage>
        <taxon>Eukaryota</taxon>
        <taxon>Sar</taxon>
        <taxon>Stramenopiles</taxon>
        <taxon>Ochrophyta</taxon>
        <taxon>Bacillariophyta</taxon>
        <taxon>Bacillariophyceae</taxon>
        <taxon>Bacillariophycidae</taxon>
        <taxon>Bacillariales</taxon>
        <taxon>Bacillariaceae</taxon>
        <taxon>Cylindrotheca</taxon>
    </lineage>
</organism>
<gene>
    <name evidence="2" type="ORF">CYCCA115_LOCUS2844</name>
</gene>
<feature type="compositionally biased region" description="Low complexity" evidence="1">
    <location>
        <begin position="78"/>
        <end position="110"/>
    </location>
</feature>
<comment type="caution">
    <text evidence="2">The sequence shown here is derived from an EMBL/GenBank/DDBJ whole genome shotgun (WGS) entry which is preliminary data.</text>
</comment>
<sequence length="508" mass="56363">MTEMGSQSAVEDELERILRASGIESSPVDPSSMEFLRQLVVQKKKKKKKKIPTTERRTQLKESPAGQQEGEERNGKPAAAYASNTAADNASHNNSDSNSNNNNNTTSSGALSNSDATMIVEQLKMQTNLILSLQDKIQVLTAKVDDMELRASEDTTTSTTTATRTREQQDASGRVRIIRRDAHPIPPPRDAEAPRRANGIFGNRPVAAAAAVPAAAGPQELQPNVFAWFFETTRLFWVLSRDYVRPIDGALLFKLVFMTTVVMARVSKNSNKNSSKNNKDPKILLVSALLMLGFLFHTRYIQYVYQFLWKQNVPGRVWKGEVNITIPPPDQDDHQDNWNNNNNNNNNNNERENNQPRGPNPVPPRFRRPNQRAQGEAQPAAARRWWQQNDLLVGGVAPIENEHGDAPAAVNPAVAMVQGMYYLVGSFVFSIFPMWNPQGHRQRRPLREERLDADAAADVGGGGGGDNNHNANNGNNDDDPRMIPQVQAPRDAMEAADDSDDDSEGEQN</sequence>
<feature type="region of interest" description="Disordered" evidence="1">
    <location>
        <begin position="324"/>
        <end position="382"/>
    </location>
</feature>
<feature type="compositionally biased region" description="Basic residues" evidence="1">
    <location>
        <begin position="42"/>
        <end position="51"/>
    </location>
</feature>
<evidence type="ECO:0000313" key="2">
    <source>
        <dbReference type="EMBL" id="CAJ1932454.1"/>
    </source>
</evidence>
<accession>A0AAD2FCZ9</accession>
<dbReference type="GO" id="GO:0000981">
    <property type="term" value="F:DNA-binding transcription factor activity, RNA polymerase II-specific"/>
    <property type="evidence" value="ECO:0007669"/>
    <property type="project" value="TreeGrafter"/>
</dbReference>
<dbReference type="PANTHER" id="PTHR14596">
    <property type="entry name" value="ZINC FINGER PROTEIN"/>
    <property type="match status" value="1"/>
</dbReference>
<dbReference type="GO" id="GO:0042594">
    <property type="term" value="P:response to starvation"/>
    <property type="evidence" value="ECO:0007669"/>
    <property type="project" value="TreeGrafter"/>
</dbReference>
<feature type="compositionally biased region" description="Acidic residues" evidence="1">
    <location>
        <begin position="494"/>
        <end position="508"/>
    </location>
</feature>
<evidence type="ECO:0000256" key="1">
    <source>
        <dbReference type="SAM" id="MobiDB-lite"/>
    </source>
</evidence>
<dbReference type="Proteomes" id="UP001295423">
    <property type="component" value="Unassembled WGS sequence"/>
</dbReference>
<feature type="region of interest" description="Disordered" evidence="1">
    <location>
        <begin position="151"/>
        <end position="172"/>
    </location>
</feature>
<name>A0AAD2FCZ9_9STRA</name>
<dbReference type="AlphaFoldDB" id="A0AAD2FCZ9"/>